<dbReference type="Gene3D" id="3.40.50.10330">
    <property type="entry name" value="Probable inorganic polyphosphate/atp-NAD kinase, domain 1"/>
    <property type="match status" value="1"/>
</dbReference>
<comment type="caution">
    <text evidence="7">The sequence shown here is derived from an EMBL/GenBank/DDBJ whole genome shotgun (WGS) entry which is preliminary data.</text>
</comment>
<dbReference type="GO" id="GO:0046872">
    <property type="term" value="F:metal ion binding"/>
    <property type="evidence" value="ECO:0007669"/>
    <property type="project" value="UniProtKB-UniRule"/>
</dbReference>
<comment type="function">
    <text evidence="6">Involved in the regulation of the intracellular balance of NAD and NADP, and is a key enzyme in the biosynthesis of NADP. Catalyzes specifically the phosphorylation on 2'-hydroxyl of the adenosine moiety of NAD to yield NADP.</text>
</comment>
<dbReference type="OrthoDB" id="9774737at2"/>
<comment type="subcellular location">
    <subcellularLocation>
        <location evidence="6">Cytoplasm</location>
    </subcellularLocation>
</comment>
<dbReference type="Proteomes" id="UP000004221">
    <property type="component" value="Unassembled WGS sequence"/>
</dbReference>
<dbReference type="Pfam" id="PF01513">
    <property type="entry name" value="NAD_kinase"/>
    <property type="match status" value="1"/>
</dbReference>
<dbReference type="GO" id="GO:0003951">
    <property type="term" value="F:NAD+ kinase activity"/>
    <property type="evidence" value="ECO:0007669"/>
    <property type="project" value="UniProtKB-UniRule"/>
</dbReference>
<feature type="binding site" evidence="6">
    <location>
        <begin position="167"/>
        <end position="172"/>
    </location>
    <ligand>
        <name>NAD(+)</name>
        <dbReference type="ChEBI" id="CHEBI:57540"/>
    </ligand>
</feature>
<dbReference type="EC" id="2.7.1.23" evidence="6"/>
<keyword evidence="3 6" id="KW-0521">NADP</keyword>
<dbReference type="Gene3D" id="2.60.200.30">
    <property type="entry name" value="Probable inorganic polyphosphate/atp-NAD kinase, domain 2"/>
    <property type="match status" value="1"/>
</dbReference>
<feature type="binding site" evidence="6">
    <location>
        <begin position="128"/>
        <end position="129"/>
    </location>
    <ligand>
        <name>NAD(+)</name>
        <dbReference type="ChEBI" id="CHEBI:57540"/>
    </ligand>
</feature>
<evidence type="ECO:0000256" key="1">
    <source>
        <dbReference type="ARBA" id="ARBA00022679"/>
    </source>
</evidence>
<feature type="binding site" evidence="6">
    <location>
        <position position="61"/>
    </location>
    <ligand>
        <name>NAD(+)</name>
        <dbReference type="ChEBI" id="CHEBI:57540"/>
    </ligand>
</feature>
<gene>
    <name evidence="6" type="primary">nadK</name>
    <name evidence="7" type="ORF">NITHO_3400008</name>
</gene>
<proteinExistence type="inferred from homology"/>
<keyword evidence="8" id="KW-1185">Reference proteome</keyword>
<evidence type="ECO:0000256" key="5">
    <source>
        <dbReference type="ARBA" id="ARBA00047925"/>
    </source>
</evidence>
<dbReference type="EMBL" id="CAGS01000269">
    <property type="protein sequence ID" value="CCF84424.1"/>
    <property type="molecule type" value="Genomic_DNA"/>
</dbReference>
<keyword evidence="6" id="KW-0067">ATP-binding</keyword>
<feature type="binding site" evidence="6">
    <location>
        <position position="156"/>
    </location>
    <ligand>
        <name>NAD(+)</name>
        <dbReference type="ChEBI" id="CHEBI:57540"/>
    </ligand>
</feature>
<keyword evidence="6" id="KW-0547">Nucleotide-binding</keyword>
<dbReference type="GO" id="GO:0051287">
    <property type="term" value="F:NAD binding"/>
    <property type="evidence" value="ECO:0007669"/>
    <property type="project" value="UniProtKB-ARBA"/>
</dbReference>
<comment type="catalytic activity">
    <reaction evidence="5 6">
        <text>NAD(+) + ATP = ADP + NADP(+) + H(+)</text>
        <dbReference type="Rhea" id="RHEA:18629"/>
        <dbReference type="ChEBI" id="CHEBI:15378"/>
        <dbReference type="ChEBI" id="CHEBI:30616"/>
        <dbReference type="ChEBI" id="CHEBI:57540"/>
        <dbReference type="ChEBI" id="CHEBI:58349"/>
        <dbReference type="ChEBI" id="CHEBI:456216"/>
        <dbReference type="EC" id="2.7.1.23"/>
    </reaction>
</comment>
<comment type="cofactor">
    <cofactor evidence="6">
        <name>a divalent metal cation</name>
        <dbReference type="ChEBI" id="CHEBI:60240"/>
    </cofactor>
</comment>
<dbReference type="GO" id="GO:0005524">
    <property type="term" value="F:ATP binding"/>
    <property type="evidence" value="ECO:0007669"/>
    <property type="project" value="UniProtKB-KW"/>
</dbReference>
<dbReference type="GO" id="GO:0019674">
    <property type="term" value="P:NAD+ metabolic process"/>
    <property type="evidence" value="ECO:0007669"/>
    <property type="project" value="InterPro"/>
</dbReference>
<sequence length="285" mass="31167">MSFRIGLIAAQNKPEALLLADEIKRWLGTRGCDVISEDNLLAGIAPPSVLVTLGGDGLIMRMAHEFPDVPILGINLGKIGFLAMTEREDWERALTQLIERHYTVQEGPTLTANLVRAGRSISEEWAINDVVIRAGMQMIEVQLYIDRQFVNAYPGDGMIVATPQGSTAYCMSAGGPVLGAGVKGFAVVPICPHSPIRTTLVIPEESLVELVVVHANGGHLILDGVPQAEVEEGDVIRVRRGDHLFRLVMLEGMNFYQAFQKKFNFMIRPDAVPTLHPQPPVNGTR</sequence>
<keyword evidence="1 6" id="KW-0808">Transferase</keyword>
<organism evidence="7 8">
    <name type="scientific">Nitrolancea hollandica Lb</name>
    <dbReference type="NCBI Taxonomy" id="1129897"/>
    <lineage>
        <taxon>Bacteria</taxon>
        <taxon>Pseudomonadati</taxon>
        <taxon>Thermomicrobiota</taxon>
        <taxon>Thermomicrobia</taxon>
        <taxon>Sphaerobacterales</taxon>
        <taxon>Sphaerobacterineae</taxon>
        <taxon>Sphaerobacteraceae</taxon>
        <taxon>Nitrolancea</taxon>
    </lineage>
</organism>
<dbReference type="Pfam" id="PF20143">
    <property type="entry name" value="NAD_kinase_C"/>
    <property type="match status" value="1"/>
</dbReference>
<evidence type="ECO:0000256" key="3">
    <source>
        <dbReference type="ARBA" id="ARBA00022857"/>
    </source>
</evidence>
<name>I4EIB2_9BACT</name>
<dbReference type="RefSeq" id="WP_008478586.1">
    <property type="nucleotide sequence ID" value="NZ_CAGS01000269.1"/>
</dbReference>
<dbReference type="InterPro" id="IPR017437">
    <property type="entry name" value="ATP-NAD_kinase_PpnK-typ_C"/>
</dbReference>
<keyword evidence="4 6" id="KW-0520">NAD</keyword>
<dbReference type="PANTHER" id="PTHR20275">
    <property type="entry name" value="NAD KINASE"/>
    <property type="match status" value="1"/>
</dbReference>
<reference evidence="7 8" key="1">
    <citation type="journal article" date="2012" name="ISME J.">
        <title>Nitrification expanded: discovery, physiology and genomics of a nitrite-oxidizing bacterium from the phylum Chloroflexi.</title>
        <authorList>
            <person name="Sorokin D.Y."/>
            <person name="Lucker S."/>
            <person name="Vejmelkova D."/>
            <person name="Kostrikina N.A."/>
            <person name="Kleerebezem R."/>
            <person name="Rijpstra W.I."/>
            <person name="Damste J.S."/>
            <person name="Le Paslier D."/>
            <person name="Muyzer G."/>
            <person name="Wagner M."/>
            <person name="van Loosdrecht M.C."/>
            <person name="Daims H."/>
        </authorList>
    </citation>
    <scope>NUCLEOTIDE SEQUENCE [LARGE SCALE GENOMIC DNA]</scope>
    <source>
        <strain evidence="8">none</strain>
    </source>
</reference>
<feature type="binding site" evidence="6">
    <location>
        <begin position="56"/>
        <end position="57"/>
    </location>
    <ligand>
        <name>NAD(+)</name>
        <dbReference type="ChEBI" id="CHEBI:57540"/>
    </ligand>
</feature>
<evidence type="ECO:0000313" key="7">
    <source>
        <dbReference type="EMBL" id="CCF84424.1"/>
    </source>
</evidence>
<evidence type="ECO:0000256" key="2">
    <source>
        <dbReference type="ARBA" id="ARBA00022777"/>
    </source>
</evidence>
<accession>I4EIB2</accession>
<evidence type="ECO:0000313" key="8">
    <source>
        <dbReference type="Proteomes" id="UP000004221"/>
    </source>
</evidence>
<keyword evidence="6" id="KW-0963">Cytoplasm</keyword>
<dbReference type="HAMAP" id="MF_00361">
    <property type="entry name" value="NAD_kinase"/>
    <property type="match status" value="1"/>
</dbReference>
<dbReference type="PANTHER" id="PTHR20275:SF0">
    <property type="entry name" value="NAD KINASE"/>
    <property type="match status" value="1"/>
</dbReference>
<evidence type="ECO:0000256" key="6">
    <source>
        <dbReference type="HAMAP-Rule" id="MF_00361"/>
    </source>
</evidence>
<comment type="caution">
    <text evidence="6">Lacks conserved residue(s) required for the propagation of feature annotation.</text>
</comment>
<dbReference type="GO" id="GO:0006741">
    <property type="term" value="P:NADP+ biosynthetic process"/>
    <property type="evidence" value="ECO:0007669"/>
    <property type="project" value="UniProtKB-UniRule"/>
</dbReference>
<feature type="active site" description="Proton acceptor" evidence="6">
    <location>
        <position position="56"/>
    </location>
</feature>
<dbReference type="GO" id="GO:0005737">
    <property type="term" value="C:cytoplasm"/>
    <property type="evidence" value="ECO:0007669"/>
    <property type="project" value="UniProtKB-SubCell"/>
</dbReference>
<comment type="similarity">
    <text evidence="6">Belongs to the NAD kinase family.</text>
</comment>
<evidence type="ECO:0000256" key="4">
    <source>
        <dbReference type="ARBA" id="ARBA00023027"/>
    </source>
</evidence>
<dbReference type="InterPro" id="IPR017438">
    <property type="entry name" value="ATP-NAD_kinase_N"/>
</dbReference>
<dbReference type="SUPFAM" id="SSF111331">
    <property type="entry name" value="NAD kinase/diacylglycerol kinase-like"/>
    <property type="match status" value="1"/>
</dbReference>
<dbReference type="InterPro" id="IPR016064">
    <property type="entry name" value="NAD/diacylglycerol_kinase_sf"/>
</dbReference>
<dbReference type="AlphaFoldDB" id="I4EIB2"/>
<dbReference type="InterPro" id="IPR002504">
    <property type="entry name" value="NADK"/>
</dbReference>
<keyword evidence="2 6" id="KW-0418">Kinase</keyword>
<protein>
    <recommendedName>
        <fullName evidence="6">NAD kinase</fullName>
        <ecNumber evidence="6">2.7.1.23</ecNumber>
    </recommendedName>
    <alternativeName>
        <fullName evidence="6">ATP-dependent NAD kinase</fullName>
    </alternativeName>
</protein>